<evidence type="ECO:0000256" key="3">
    <source>
        <dbReference type="SAM" id="MobiDB-lite"/>
    </source>
</evidence>
<organism evidence="6 7">
    <name type="scientific">Nasonia vitripennis</name>
    <name type="common">Parasitic wasp</name>
    <dbReference type="NCBI Taxonomy" id="7425"/>
    <lineage>
        <taxon>Eukaryota</taxon>
        <taxon>Metazoa</taxon>
        <taxon>Ecdysozoa</taxon>
        <taxon>Arthropoda</taxon>
        <taxon>Hexapoda</taxon>
        <taxon>Insecta</taxon>
        <taxon>Pterygota</taxon>
        <taxon>Neoptera</taxon>
        <taxon>Endopterygota</taxon>
        <taxon>Hymenoptera</taxon>
        <taxon>Apocrita</taxon>
        <taxon>Proctotrupomorpha</taxon>
        <taxon>Chalcidoidea</taxon>
        <taxon>Pteromalidae</taxon>
        <taxon>Pteromalinae</taxon>
        <taxon>Nasonia</taxon>
    </lineage>
</organism>
<keyword evidence="7" id="KW-1185">Reference proteome</keyword>
<dbReference type="SUPFAM" id="SSF55797">
    <property type="entry name" value="PR-1-like"/>
    <property type="match status" value="1"/>
</dbReference>
<name>A0A7M7IMG2_NASVI</name>
<feature type="transmembrane region" description="Helical" evidence="4">
    <location>
        <begin position="386"/>
        <end position="407"/>
    </location>
</feature>
<dbReference type="EnsemblMetazoa" id="XM_016981953">
    <property type="protein sequence ID" value="XP_016837442"/>
    <property type="gene ID" value="LOC100678265"/>
</dbReference>
<dbReference type="CDD" id="cd05380">
    <property type="entry name" value="CAP_euk"/>
    <property type="match status" value="1"/>
</dbReference>
<dbReference type="RefSeq" id="XP_016837442.1">
    <property type="nucleotide sequence ID" value="XM_016981953.2"/>
</dbReference>
<dbReference type="Proteomes" id="UP000002358">
    <property type="component" value="Chromosome 2"/>
</dbReference>
<evidence type="ECO:0000256" key="1">
    <source>
        <dbReference type="ARBA" id="ARBA00004613"/>
    </source>
</evidence>
<feature type="domain" description="SCP" evidence="5">
    <location>
        <begin position="175"/>
        <end position="330"/>
    </location>
</feature>
<dbReference type="Pfam" id="PF00188">
    <property type="entry name" value="CAP"/>
    <property type="match status" value="1"/>
</dbReference>
<comment type="subcellular location">
    <subcellularLocation>
        <location evidence="1">Secreted</location>
    </subcellularLocation>
</comment>
<dbReference type="OrthoDB" id="414826at2759"/>
<accession>A0A7M7IMG2</accession>
<keyword evidence="2" id="KW-0964">Secreted</keyword>
<evidence type="ECO:0000313" key="7">
    <source>
        <dbReference type="Proteomes" id="UP000002358"/>
    </source>
</evidence>
<dbReference type="InParanoid" id="A0A7M7IMG2"/>
<evidence type="ECO:0000259" key="5">
    <source>
        <dbReference type="SMART" id="SM00198"/>
    </source>
</evidence>
<keyword evidence="4" id="KW-1133">Transmembrane helix</keyword>
<dbReference type="InterPro" id="IPR014044">
    <property type="entry name" value="CAP_dom"/>
</dbReference>
<sequence>MVYNSLVYECITNSIALQFYCIIFLYNFTLQVHLAVSSSRAVGNERENPPSQINSRNGRSVRRKAGRRNNWIQINIARFQNNYSHSKQCCINISNSKAKMNQALLVVLSFFVVNEDQPVAGWTWGKSATSSSNNSINDDRARYCRICASHTMCLFPYDDPGPKCAAVENGDLEPEEIEWILQRHNSLRDGIARAWKSQYRPLPARDMMQVFWDEELAKIARRWALQCNIHEKDQCRDVEEFSVAQSVSALDLQDAGNRSEMERLKFHLRSWYSQLEPDFSNSAGVGLATPSVTNVGCGRATYSVAIDDSDVAAAVEVLVCNYGPIDDPETEDDSGCETRSRRYSELCLAGGIFAKRIRRRRASSPDAHRRRGVAPLTDCGKRRRCYYQLSSTVSGAATAAAAALMCLRDGFFLLRCFTLFDNFFTE</sequence>
<dbReference type="SMR" id="A0A7M7IMG2"/>
<reference evidence="6" key="1">
    <citation type="submission" date="2021-01" db="UniProtKB">
        <authorList>
            <consortium name="EnsemblMetazoa"/>
        </authorList>
    </citation>
    <scope>IDENTIFICATION</scope>
</reference>
<dbReference type="Gene3D" id="3.40.33.10">
    <property type="entry name" value="CAP"/>
    <property type="match status" value="1"/>
</dbReference>
<evidence type="ECO:0000256" key="4">
    <source>
        <dbReference type="SAM" id="Phobius"/>
    </source>
</evidence>
<feature type="region of interest" description="Disordered" evidence="3">
    <location>
        <begin position="43"/>
        <end position="62"/>
    </location>
</feature>
<dbReference type="InterPro" id="IPR035940">
    <property type="entry name" value="CAP_sf"/>
</dbReference>
<evidence type="ECO:0000256" key="2">
    <source>
        <dbReference type="ARBA" id="ARBA00022525"/>
    </source>
</evidence>
<dbReference type="GeneID" id="100678265"/>
<evidence type="ECO:0000313" key="6">
    <source>
        <dbReference type="EnsemblMetazoa" id="XP_016837442"/>
    </source>
</evidence>
<dbReference type="AlphaFoldDB" id="A0A7M7IMG2"/>
<feature type="compositionally biased region" description="Polar residues" evidence="3">
    <location>
        <begin position="49"/>
        <end position="58"/>
    </location>
</feature>
<protein>
    <recommendedName>
        <fullName evidence="5">SCP domain-containing protein</fullName>
    </recommendedName>
</protein>
<dbReference type="SMART" id="SM00198">
    <property type="entry name" value="SCP"/>
    <property type="match status" value="1"/>
</dbReference>
<dbReference type="GO" id="GO:0005576">
    <property type="term" value="C:extracellular region"/>
    <property type="evidence" value="ECO:0007669"/>
    <property type="project" value="UniProtKB-SubCell"/>
</dbReference>
<proteinExistence type="predicted"/>
<keyword evidence="4" id="KW-0472">Membrane</keyword>
<keyword evidence="4" id="KW-0812">Transmembrane</keyword>